<feature type="domain" description="HPt" evidence="18">
    <location>
        <begin position="678"/>
        <end position="779"/>
    </location>
</feature>
<dbReference type="InterPro" id="IPR036890">
    <property type="entry name" value="HATPase_C_sf"/>
</dbReference>
<keyword evidence="9" id="KW-1133">Transmembrane helix</keyword>
<evidence type="ECO:0000256" key="9">
    <source>
        <dbReference type="ARBA" id="ARBA00022989"/>
    </source>
</evidence>
<dbReference type="SUPFAM" id="SSF55874">
    <property type="entry name" value="ATPase domain of HSP90 chaperone/DNA topoisomerase II/histidine kinase"/>
    <property type="match status" value="1"/>
</dbReference>
<evidence type="ECO:0000256" key="2">
    <source>
        <dbReference type="ARBA" id="ARBA00004651"/>
    </source>
</evidence>
<dbReference type="SUPFAM" id="SSF47226">
    <property type="entry name" value="Histidine-containing phosphotransfer domain, HPT domain"/>
    <property type="match status" value="1"/>
</dbReference>
<dbReference type="SUPFAM" id="SSF47384">
    <property type="entry name" value="Homodimeric domain of signal transducing histidine kinase"/>
    <property type="match status" value="1"/>
</dbReference>
<evidence type="ECO:0000256" key="6">
    <source>
        <dbReference type="ARBA" id="ARBA00022692"/>
    </source>
</evidence>
<dbReference type="Gene3D" id="1.20.120.160">
    <property type="entry name" value="HPT domain"/>
    <property type="match status" value="1"/>
</dbReference>
<keyword evidence="5 13" id="KW-0597">Phosphoprotein</keyword>
<feature type="domain" description="PAS" evidence="17">
    <location>
        <begin position="142"/>
        <end position="193"/>
    </location>
</feature>
<dbReference type="RefSeq" id="WP_346762028.1">
    <property type="nucleotide sequence ID" value="NZ_JAUJEB010000010.1"/>
</dbReference>
<dbReference type="InterPro" id="IPR013767">
    <property type="entry name" value="PAS_fold"/>
</dbReference>
<dbReference type="PRINTS" id="PR00344">
    <property type="entry name" value="BCTRLSENSOR"/>
</dbReference>
<dbReference type="SMART" id="SM00388">
    <property type="entry name" value="HisKA"/>
    <property type="match status" value="1"/>
</dbReference>
<feature type="modified residue" description="4-aspartylphosphate" evidence="13">
    <location>
        <position position="57"/>
    </location>
</feature>
<keyword evidence="8" id="KW-0067">ATP-binding</keyword>
<dbReference type="InterPro" id="IPR001789">
    <property type="entry name" value="Sig_transdc_resp-reg_receiver"/>
</dbReference>
<keyword evidence="11" id="KW-0472">Membrane</keyword>
<dbReference type="InterPro" id="IPR005467">
    <property type="entry name" value="His_kinase_dom"/>
</dbReference>
<feature type="coiled-coil region" evidence="14">
    <location>
        <begin position="125"/>
        <end position="152"/>
    </location>
</feature>
<dbReference type="CDD" id="cd16922">
    <property type="entry name" value="HATPase_EvgS-ArcB-TorS-like"/>
    <property type="match status" value="1"/>
</dbReference>
<keyword evidence="4" id="KW-1003">Cell membrane</keyword>
<evidence type="ECO:0000313" key="20">
    <source>
        <dbReference type="Proteomes" id="UP001172083"/>
    </source>
</evidence>
<dbReference type="InterPro" id="IPR036641">
    <property type="entry name" value="HPT_dom_sf"/>
</dbReference>
<dbReference type="Pfam" id="PF00512">
    <property type="entry name" value="HisKA"/>
    <property type="match status" value="1"/>
</dbReference>
<dbReference type="Gene3D" id="1.10.287.130">
    <property type="match status" value="1"/>
</dbReference>
<dbReference type="InterPro" id="IPR008207">
    <property type="entry name" value="Sig_transdc_His_kin_Hpt_dom"/>
</dbReference>
<dbReference type="PROSITE" id="PS50109">
    <property type="entry name" value="HIS_KIN"/>
    <property type="match status" value="1"/>
</dbReference>
<evidence type="ECO:0000256" key="8">
    <source>
        <dbReference type="ARBA" id="ARBA00022840"/>
    </source>
</evidence>
<evidence type="ECO:0000259" key="15">
    <source>
        <dbReference type="PROSITE" id="PS50109"/>
    </source>
</evidence>
<keyword evidence="20" id="KW-1185">Reference proteome</keyword>
<dbReference type="InterPro" id="IPR011006">
    <property type="entry name" value="CheY-like_superfamily"/>
</dbReference>
<dbReference type="EC" id="2.7.13.3" evidence="3"/>
<sequence length="781" mass="87908">MSELIKILLIEDELFDRKNFARSIKYSGLNATLETESNAEDGLKNLLENRYDIIFLDYKLPGEDGLELLKKIRQKRITDPVIIITSQEDESLAMAMVKAGADDYIPKSLVTVDGIVQIIRSTLRYRKLSAEKQKAQDDLEFLEINLKTIIESSPIILFQIDKMGIFDLLEGEAGNFLGSQNQQVIGKSIFDVYRDNFSFIEIIKSALAGNKVKNTVQIDKFVFDIDCTPIVKSDKGVVGVHGIVKDATQRIRIIEQLIEAKLEAEKTAKVKDIFLANVSHEIRTPISAIMGFTDLLLDQKLIGDQYEYVNSIKLASENLLVIINDILDFSKIEAGKLTIKNASFDLIELMDSLKKVLKPQAKSKNLNLFFDIDEKVPEQIMGDSVRLHQILLNLIGNALKFTRQGSVGVTIACEKIERDEVLLSFKIMDTGIGIPQEKLTEIFESFTQVNEDQTEEYGGTGLGLTIVKRLIELLNGDIQVESEVDKGSTFTFELVFGLVSDKTKEEEVELPSFADETLLVGKRVLLAEDNALIQVLAKKHLESWKMDVQVVPNGKLALESIENNEFDLILLDIRMPEMNGFETAKRIRSKAGPLSDIPIIAMTAHAFEKEKEKCFALGMNDYISKPFKPQTLKEKILNLVGGKRFDSRRPAQKRLKKLTQIPGEICNFAPLEEAAGNNVELMKELIEIYLKISKEAIRNMQLNYTQDDITALKSNAHKFLNSVSTVGIPELTAYLNIILDKQSAQLTRAELASLIHRMEKLVNQSRVELKVKLDELNSAVY</sequence>
<feature type="domain" description="Response regulatory" evidence="16">
    <location>
        <begin position="523"/>
        <end position="640"/>
    </location>
</feature>
<evidence type="ECO:0000259" key="18">
    <source>
        <dbReference type="PROSITE" id="PS50894"/>
    </source>
</evidence>
<dbReference type="PANTHER" id="PTHR45339">
    <property type="entry name" value="HYBRID SIGNAL TRANSDUCTION HISTIDINE KINASE J"/>
    <property type="match status" value="1"/>
</dbReference>
<dbReference type="Gene3D" id="3.30.565.10">
    <property type="entry name" value="Histidine kinase-like ATPase, C-terminal domain"/>
    <property type="match status" value="1"/>
</dbReference>
<dbReference type="Pfam" id="PF00989">
    <property type="entry name" value="PAS"/>
    <property type="match status" value="1"/>
</dbReference>
<dbReference type="SMART" id="SM00448">
    <property type="entry name" value="REC"/>
    <property type="match status" value="2"/>
</dbReference>
<evidence type="ECO:0000256" key="14">
    <source>
        <dbReference type="SAM" id="Coils"/>
    </source>
</evidence>
<keyword evidence="7" id="KW-0547">Nucleotide-binding</keyword>
<reference evidence="19" key="1">
    <citation type="submission" date="2023-06" db="EMBL/GenBank/DDBJ databases">
        <title>Genomic of Agaribacillus aureum.</title>
        <authorList>
            <person name="Wang G."/>
        </authorList>
    </citation>
    <scope>NUCLEOTIDE SEQUENCE</scope>
    <source>
        <strain evidence="19">BMA12</strain>
    </source>
</reference>
<dbReference type="EMBL" id="JAUJEB010000010">
    <property type="protein sequence ID" value="MDN5216690.1"/>
    <property type="molecule type" value="Genomic_DNA"/>
</dbReference>
<proteinExistence type="predicted"/>
<dbReference type="InterPro" id="IPR004358">
    <property type="entry name" value="Sig_transdc_His_kin-like_C"/>
</dbReference>
<accession>A0ABT8LFX0</accession>
<dbReference type="InterPro" id="IPR003594">
    <property type="entry name" value="HATPase_dom"/>
</dbReference>
<dbReference type="CDD" id="cd00156">
    <property type="entry name" value="REC"/>
    <property type="match status" value="1"/>
</dbReference>
<dbReference type="Pfam" id="PF00072">
    <property type="entry name" value="Response_reg"/>
    <property type="match status" value="2"/>
</dbReference>
<evidence type="ECO:0000259" key="16">
    <source>
        <dbReference type="PROSITE" id="PS50110"/>
    </source>
</evidence>
<evidence type="ECO:0000256" key="5">
    <source>
        <dbReference type="ARBA" id="ARBA00022553"/>
    </source>
</evidence>
<dbReference type="PROSITE" id="PS50112">
    <property type="entry name" value="PAS"/>
    <property type="match status" value="1"/>
</dbReference>
<dbReference type="NCBIfam" id="TIGR00229">
    <property type="entry name" value="sensory_box"/>
    <property type="match status" value="1"/>
</dbReference>
<keyword evidence="6" id="KW-0812">Transmembrane</keyword>
<evidence type="ECO:0000256" key="7">
    <source>
        <dbReference type="ARBA" id="ARBA00022741"/>
    </source>
</evidence>
<feature type="domain" description="Response regulatory" evidence="16">
    <location>
        <begin position="6"/>
        <end position="122"/>
    </location>
</feature>
<dbReference type="CDD" id="cd00082">
    <property type="entry name" value="HisKA"/>
    <property type="match status" value="1"/>
</dbReference>
<evidence type="ECO:0000313" key="19">
    <source>
        <dbReference type="EMBL" id="MDN5216690.1"/>
    </source>
</evidence>
<organism evidence="19 20">
    <name type="scientific">Agaribacillus aureus</name>
    <dbReference type="NCBI Taxonomy" id="3051825"/>
    <lineage>
        <taxon>Bacteria</taxon>
        <taxon>Pseudomonadati</taxon>
        <taxon>Bacteroidota</taxon>
        <taxon>Cytophagia</taxon>
        <taxon>Cytophagales</taxon>
        <taxon>Splendidivirgaceae</taxon>
        <taxon>Agaribacillus</taxon>
    </lineage>
</organism>
<comment type="catalytic activity">
    <reaction evidence="1">
        <text>ATP + protein L-histidine = ADP + protein N-phospho-L-histidine.</text>
        <dbReference type="EC" id="2.7.13.3"/>
    </reaction>
</comment>
<evidence type="ECO:0000256" key="3">
    <source>
        <dbReference type="ARBA" id="ARBA00012438"/>
    </source>
</evidence>
<dbReference type="SUPFAM" id="SSF52172">
    <property type="entry name" value="CheY-like"/>
    <property type="match status" value="2"/>
</dbReference>
<dbReference type="PROSITE" id="PS50894">
    <property type="entry name" value="HPT"/>
    <property type="match status" value="1"/>
</dbReference>
<evidence type="ECO:0000256" key="1">
    <source>
        <dbReference type="ARBA" id="ARBA00000085"/>
    </source>
</evidence>
<comment type="subcellular location">
    <subcellularLocation>
        <location evidence="2">Cell membrane</location>
        <topology evidence="2">Multi-pass membrane protein</topology>
    </subcellularLocation>
</comment>
<keyword evidence="10" id="KW-0902">Two-component regulatory system</keyword>
<feature type="modified residue" description="Phosphohistidine" evidence="12">
    <location>
        <position position="717"/>
    </location>
</feature>
<evidence type="ECO:0000256" key="4">
    <source>
        <dbReference type="ARBA" id="ARBA00022475"/>
    </source>
</evidence>
<dbReference type="InterPro" id="IPR036097">
    <property type="entry name" value="HisK_dim/P_sf"/>
</dbReference>
<dbReference type="Pfam" id="PF02518">
    <property type="entry name" value="HATPase_c"/>
    <property type="match status" value="1"/>
</dbReference>
<evidence type="ECO:0000259" key="17">
    <source>
        <dbReference type="PROSITE" id="PS50112"/>
    </source>
</evidence>
<evidence type="ECO:0000256" key="13">
    <source>
        <dbReference type="PROSITE-ProRule" id="PRU00169"/>
    </source>
</evidence>
<protein>
    <recommendedName>
        <fullName evidence="3">histidine kinase</fullName>
        <ecNumber evidence="3">2.7.13.3</ecNumber>
    </recommendedName>
</protein>
<dbReference type="Proteomes" id="UP001172083">
    <property type="component" value="Unassembled WGS sequence"/>
</dbReference>
<dbReference type="InterPro" id="IPR000014">
    <property type="entry name" value="PAS"/>
</dbReference>
<dbReference type="PANTHER" id="PTHR45339:SF1">
    <property type="entry name" value="HYBRID SIGNAL TRANSDUCTION HISTIDINE KINASE J"/>
    <property type="match status" value="1"/>
</dbReference>
<feature type="modified residue" description="4-aspartylphosphate" evidence="13">
    <location>
        <position position="572"/>
    </location>
</feature>
<keyword evidence="14" id="KW-0175">Coiled coil</keyword>
<dbReference type="InterPro" id="IPR035965">
    <property type="entry name" value="PAS-like_dom_sf"/>
</dbReference>
<gene>
    <name evidence="19" type="ORF">QQ020_31765</name>
</gene>
<comment type="caution">
    <text evidence="19">The sequence shown here is derived from an EMBL/GenBank/DDBJ whole genome shotgun (WGS) entry which is preliminary data.</text>
</comment>
<evidence type="ECO:0000256" key="10">
    <source>
        <dbReference type="ARBA" id="ARBA00023012"/>
    </source>
</evidence>
<dbReference type="InterPro" id="IPR003661">
    <property type="entry name" value="HisK_dim/P_dom"/>
</dbReference>
<dbReference type="PROSITE" id="PS50110">
    <property type="entry name" value="RESPONSE_REGULATORY"/>
    <property type="match status" value="2"/>
</dbReference>
<dbReference type="CDD" id="cd17546">
    <property type="entry name" value="REC_hyHK_CKI1_RcsC-like"/>
    <property type="match status" value="1"/>
</dbReference>
<name>A0ABT8LFX0_9BACT</name>
<evidence type="ECO:0000256" key="11">
    <source>
        <dbReference type="ARBA" id="ARBA00023136"/>
    </source>
</evidence>
<feature type="domain" description="Histidine kinase" evidence="15">
    <location>
        <begin position="277"/>
        <end position="498"/>
    </location>
</feature>
<dbReference type="Gene3D" id="3.40.50.2300">
    <property type="match status" value="2"/>
</dbReference>
<dbReference type="SUPFAM" id="SSF55785">
    <property type="entry name" value="PYP-like sensor domain (PAS domain)"/>
    <property type="match status" value="1"/>
</dbReference>
<dbReference type="Gene3D" id="3.30.450.20">
    <property type="entry name" value="PAS domain"/>
    <property type="match status" value="1"/>
</dbReference>
<dbReference type="SMART" id="SM00387">
    <property type="entry name" value="HATPase_c"/>
    <property type="match status" value="1"/>
</dbReference>
<evidence type="ECO:0000256" key="12">
    <source>
        <dbReference type="PROSITE-ProRule" id="PRU00110"/>
    </source>
</evidence>